<dbReference type="AlphaFoldDB" id="I3TEN0"/>
<keyword evidence="1" id="KW-0472">Membrane</keyword>
<organism evidence="2 3">
    <name type="scientific">Thermogladius calderae (strain DSM 22663 / VKM B-2946 / 1633)</name>
    <dbReference type="NCBI Taxonomy" id="1184251"/>
    <lineage>
        <taxon>Archaea</taxon>
        <taxon>Thermoproteota</taxon>
        <taxon>Thermoprotei</taxon>
        <taxon>Desulfurococcales</taxon>
        <taxon>Desulfurococcaceae</taxon>
        <taxon>Thermogladius</taxon>
    </lineage>
</organism>
<reference evidence="2 3" key="1">
    <citation type="journal article" date="2012" name="J. Bacteriol.">
        <title>Complete genome sequence of the hyperthermophilic cellulolytic Crenarchaeon 'Thermogladius cellulolyticus' 1633.</title>
        <authorList>
            <person name="Mardanov A.V."/>
            <person name="Kochetkova T.V."/>
            <person name="Beletsky A.V."/>
            <person name="Bonch-Osmolovskaya E.A."/>
            <person name="Ravin N.V."/>
            <person name="Skryabin K.G."/>
        </authorList>
    </citation>
    <scope>NUCLEOTIDE SEQUENCE [LARGE SCALE GENOMIC DNA]</scope>
    <source>
        <strain evidence="3">DSM 22663 / VKM B-2946 / 1633</strain>
    </source>
</reference>
<sequence length="204" mass="22428">MSLTGGCLPAKGTAENIGVVASLIALSVILHLFNIPFPPAQYLLFDLTGIPLAISMFFNPRLTVLAGLPVFYIGLLLYKPQDPIGPFMKVAAEGFTILPFYILYQRRWFAAKSRAVLATALIATSRTVSMLVLNLAIDPFYFVLFKWVESYGQGLQLTLMALPYVCVFNVIIAVYVTWLSLPIVRELEKVGVLPHVKSSQGEGS</sequence>
<dbReference type="GO" id="GO:0032217">
    <property type="term" value="F:riboflavin transmembrane transporter activity"/>
    <property type="evidence" value="ECO:0007669"/>
    <property type="project" value="InterPro"/>
</dbReference>
<dbReference type="Proteomes" id="UP000005270">
    <property type="component" value="Chromosome"/>
</dbReference>
<dbReference type="EMBL" id="CP003531">
    <property type="protein sequence ID" value="AFK51218.1"/>
    <property type="molecule type" value="Genomic_DNA"/>
</dbReference>
<evidence type="ECO:0000256" key="1">
    <source>
        <dbReference type="SAM" id="Phobius"/>
    </source>
</evidence>
<dbReference type="KEGG" id="thg:TCELL_0794"/>
<dbReference type="GO" id="GO:0005886">
    <property type="term" value="C:plasma membrane"/>
    <property type="evidence" value="ECO:0007669"/>
    <property type="project" value="InterPro"/>
</dbReference>
<dbReference type="HOGENOM" id="CLU_116134_0_0_2"/>
<dbReference type="PANTHER" id="PTHR38438:SF1">
    <property type="entry name" value="RIBOFLAVIN TRANSPORTER RIBU"/>
    <property type="match status" value="1"/>
</dbReference>
<dbReference type="Gene3D" id="1.10.1760.20">
    <property type="match status" value="1"/>
</dbReference>
<gene>
    <name evidence="2" type="ordered locus">TCELL_0794</name>
</gene>
<keyword evidence="1" id="KW-1133">Transmembrane helix</keyword>
<protein>
    <recommendedName>
        <fullName evidence="4">ECF transporter S component</fullName>
    </recommendedName>
</protein>
<evidence type="ECO:0000313" key="2">
    <source>
        <dbReference type="EMBL" id="AFK51218.1"/>
    </source>
</evidence>
<dbReference type="eggNOG" id="arCOG03794">
    <property type="taxonomic scope" value="Archaea"/>
</dbReference>
<proteinExistence type="predicted"/>
<evidence type="ECO:0000313" key="3">
    <source>
        <dbReference type="Proteomes" id="UP000005270"/>
    </source>
</evidence>
<accession>I3TEN0</accession>
<name>I3TEN0_THEC1</name>
<evidence type="ECO:0008006" key="4">
    <source>
        <dbReference type="Google" id="ProtNLM"/>
    </source>
</evidence>
<keyword evidence="1" id="KW-0812">Transmembrane</keyword>
<keyword evidence="3" id="KW-1185">Reference proteome</keyword>
<dbReference type="InterPro" id="IPR025720">
    <property type="entry name" value="RibU"/>
</dbReference>
<feature type="transmembrane region" description="Helical" evidence="1">
    <location>
        <begin position="157"/>
        <end position="179"/>
    </location>
</feature>
<dbReference type="PANTHER" id="PTHR38438">
    <property type="entry name" value="RIBOFLAVIN TRANSPORTER RIBU"/>
    <property type="match status" value="1"/>
</dbReference>
<dbReference type="STRING" id="1184251.TCELL_0794"/>
<dbReference type="InParanoid" id="I3TEN0"/>
<feature type="transmembrane region" description="Helical" evidence="1">
    <location>
        <begin position="17"/>
        <end position="37"/>
    </location>
</feature>
<feature type="transmembrane region" description="Helical" evidence="1">
    <location>
        <begin position="116"/>
        <end position="137"/>
    </location>
</feature>
<feature type="transmembrane region" description="Helical" evidence="1">
    <location>
        <begin position="84"/>
        <end position="104"/>
    </location>
</feature>